<dbReference type="GO" id="GO:0005886">
    <property type="term" value="C:plasma membrane"/>
    <property type="evidence" value="ECO:0007669"/>
    <property type="project" value="TreeGrafter"/>
</dbReference>
<name>A0AAW2ID10_9NEOP</name>
<dbReference type="EMBL" id="JARGDH010000001">
    <property type="protein sequence ID" value="KAL0279668.1"/>
    <property type="molecule type" value="Genomic_DNA"/>
</dbReference>
<evidence type="ECO:0000313" key="4">
    <source>
        <dbReference type="EMBL" id="KAL0279668.1"/>
    </source>
</evidence>
<sequence>MTPDVFVPVCNVTLDSRVLSARSGKTFGQIKSPSIQGPGSCFYVLLPGPGQRVEVQIYRLISVGRFNGTGCQGGFLQLVDGAASAPSKDSAEICGVNDRYAPPVLLFADNGPATLIFKISEPTVRSQFLAYFSFTSMASNQGIQSTGGRPVENSECDWLYQDFTCRTPGSCILTSPGFPGLYPPNTVCKYHIAISSIQTRVKISFASLLLPQNRCSTDYIAVYQGTETSSPQLTTLCGNRRQDLTYFGPNLLLEFRSGVPIPPYDYNGFKATLEFSEKVVSTESSVNEILKTTETDVLMDRTGVPRPVDVKSNCDMYFSGVVTRSGTFDVRSRSWGSVCTLTFVGRPTDVIHVSLFNYILKATSCQSGIEIYDGLVEEADTEFLDGAYLFHDEQIDGTLKPSTLCDVDYYGMSSPSQGQVSNPGTQDLYFNIERALKCVQRFIPASNQSVTLTVSYYQTLQSDPYCHTQCGDGGCLCVTSMRQLSEVDHLLLQTESGQTLSCLCGEFQVEWLPVTLQSWSPLRLVYSIAHYSWERKGFNFTANYTFTTDGICGHQTLTSPDGEIESVRIVPDGQLNYYYHQKCTWLLDTKIERQLNLELYTAQNRHCSAWNVTIHHYDESADDRAGALIETFCPRQRHKKYTLPWKTDLVVVSLQATTHTPPEFTLRWRSRVFRSNNRIADPSPTPGSAASRPTIFPCSIHFFACFLSRFLYS</sequence>
<feature type="domain" description="CUB" evidence="3">
    <location>
        <begin position="156"/>
        <end position="276"/>
    </location>
</feature>
<comment type="caution">
    <text evidence="4">The sequence shown here is derived from an EMBL/GenBank/DDBJ whole genome shotgun (WGS) entry which is preliminary data.</text>
</comment>
<reference evidence="4" key="1">
    <citation type="journal article" date="2024" name="Gigascience">
        <title>Chromosome-level genome of the poultry shaft louse Menopon gallinae provides insight into the host-switching and adaptive evolution of parasitic lice.</title>
        <authorList>
            <person name="Xu Y."/>
            <person name="Ma L."/>
            <person name="Liu S."/>
            <person name="Liang Y."/>
            <person name="Liu Q."/>
            <person name="He Z."/>
            <person name="Tian L."/>
            <person name="Duan Y."/>
            <person name="Cai W."/>
            <person name="Li H."/>
            <person name="Song F."/>
        </authorList>
    </citation>
    <scope>NUCLEOTIDE SEQUENCE</scope>
    <source>
        <strain evidence="4">Cailab_2023a</strain>
    </source>
</reference>
<dbReference type="CDD" id="cd00041">
    <property type="entry name" value="CUB"/>
    <property type="match status" value="1"/>
</dbReference>
<feature type="domain" description="CUB" evidence="3">
    <location>
        <begin position="10"/>
        <end position="135"/>
    </location>
</feature>
<keyword evidence="1" id="KW-1015">Disulfide bond</keyword>
<dbReference type="InterPro" id="IPR035914">
    <property type="entry name" value="Sperma_CUB_dom_sf"/>
</dbReference>
<evidence type="ECO:0000256" key="1">
    <source>
        <dbReference type="ARBA" id="ARBA00023157"/>
    </source>
</evidence>
<dbReference type="SUPFAM" id="SSF49854">
    <property type="entry name" value="Spermadhesin, CUB domain"/>
    <property type="match status" value="2"/>
</dbReference>
<dbReference type="AlphaFoldDB" id="A0AAW2ID10"/>
<dbReference type="PANTHER" id="PTHR47537">
    <property type="entry name" value="CUBILIN"/>
    <property type="match status" value="1"/>
</dbReference>
<comment type="caution">
    <text evidence="2">Lacks conserved residue(s) required for the propagation of feature annotation.</text>
</comment>
<dbReference type="InterPro" id="IPR053207">
    <property type="entry name" value="Non-NMDA_GluR_Accessory"/>
</dbReference>
<dbReference type="InterPro" id="IPR000859">
    <property type="entry name" value="CUB_dom"/>
</dbReference>
<dbReference type="Gene3D" id="2.60.120.290">
    <property type="entry name" value="Spermadhesin, CUB domain"/>
    <property type="match status" value="2"/>
</dbReference>
<dbReference type="PANTHER" id="PTHR47537:SF3">
    <property type="entry name" value="CUB DOMAIN-CONTAINING PROTEIN"/>
    <property type="match status" value="1"/>
</dbReference>
<gene>
    <name evidence="4" type="ORF">PYX00_001173</name>
</gene>
<accession>A0AAW2ID10</accession>
<protein>
    <recommendedName>
        <fullName evidence="3">CUB domain-containing protein</fullName>
    </recommendedName>
</protein>
<dbReference type="SMART" id="SM00042">
    <property type="entry name" value="CUB"/>
    <property type="match status" value="1"/>
</dbReference>
<dbReference type="Pfam" id="PF00431">
    <property type="entry name" value="CUB"/>
    <property type="match status" value="1"/>
</dbReference>
<evidence type="ECO:0000259" key="3">
    <source>
        <dbReference type="PROSITE" id="PS01180"/>
    </source>
</evidence>
<evidence type="ECO:0000256" key="2">
    <source>
        <dbReference type="PROSITE-ProRule" id="PRU00059"/>
    </source>
</evidence>
<proteinExistence type="predicted"/>
<dbReference type="PROSITE" id="PS01180">
    <property type="entry name" value="CUB"/>
    <property type="match status" value="2"/>
</dbReference>
<organism evidence="4">
    <name type="scientific">Menopon gallinae</name>
    <name type="common">poultry shaft louse</name>
    <dbReference type="NCBI Taxonomy" id="328185"/>
    <lineage>
        <taxon>Eukaryota</taxon>
        <taxon>Metazoa</taxon>
        <taxon>Ecdysozoa</taxon>
        <taxon>Arthropoda</taxon>
        <taxon>Hexapoda</taxon>
        <taxon>Insecta</taxon>
        <taxon>Pterygota</taxon>
        <taxon>Neoptera</taxon>
        <taxon>Paraneoptera</taxon>
        <taxon>Psocodea</taxon>
        <taxon>Troctomorpha</taxon>
        <taxon>Phthiraptera</taxon>
        <taxon>Amblycera</taxon>
        <taxon>Menoponidae</taxon>
        <taxon>Menopon</taxon>
    </lineage>
</organism>